<sequence>YKADTEYPLPMIYQSGYLTIKEYERDMGLFLLDFPNNEVKGGFLTMVATNYLQCKTPLESWMMKAVFALKRGQLEEF</sequence>
<comment type="caution">
    <text evidence="1">The sequence shown here is derived from an EMBL/GenBank/DDBJ whole genome shotgun (WGS) entry which is preliminary data.</text>
</comment>
<organism evidence="1">
    <name type="scientific">gut metagenome</name>
    <dbReference type="NCBI Taxonomy" id="749906"/>
    <lineage>
        <taxon>unclassified sequences</taxon>
        <taxon>metagenomes</taxon>
        <taxon>organismal metagenomes</taxon>
    </lineage>
</organism>
<protein>
    <submittedName>
        <fullName evidence="1">AAA-ATPase</fullName>
    </submittedName>
</protein>
<name>J9FPG3_9ZZZZ</name>
<dbReference type="EMBL" id="AMCI01009580">
    <property type="protein sequence ID" value="EJW89279.1"/>
    <property type="molecule type" value="Genomic_DNA"/>
</dbReference>
<dbReference type="AlphaFoldDB" id="J9FPG3"/>
<feature type="non-terminal residue" evidence="1">
    <location>
        <position position="1"/>
    </location>
</feature>
<evidence type="ECO:0000313" key="1">
    <source>
        <dbReference type="EMBL" id="EJW89279.1"/>
    </source>
</evidence>
<reference evidence="1" key="1">
    <citation type="journal article" date="2012" name="PLoS ONE">
        <title>Gene sets for utilization of primary and secondary nutrition supplies in the distal gut of endangered iberian lynx.</title>
        <authorList>
            <person name="Alcaide M."/>
            <person name="Messina E."/>
            <person name="Richter M."/>
            <person name="Bargiela R."/>
            <person name="Peplies J."/>
            <person name="Huws S.A."/>
            <person name="Newbold C.J."/>
            <person name="Golyshin P.N."/>
            <person name="Simon M.A."/>
            <person name="Lopez G."/>
            <person name="Yakimov M.M."/>
            <person name="Ferrer M."/>
        </authorList>
    </citation>
    <scope>NUCLEOTIDE SEQUENCE</scope>
</reference>
<accession>J9FPG3</accession>
<gene>
    <name evidence="1" type="ORF">EVA_22614</name>
</gene>
<proteinExistence type="predicted"/>
<feature type="non-terminal residue" evidence="1">
    <location>
        <position position="77"/>
    </location>
</feature>